<accession>A0A4D6L8E2</accession>
<dbReference type="AlphaFoldDB" id="A0A4D6L8E2"/>
<keyword evidence="2" id="KW-1185">Reference proteome</keyword>
<evidence type="ECO:0000313" key="2">
    <source>
        <dbReference type="Proteomes" id="UP000501690"/>
    </source>
</evidence>
<proteinExistence type="predicted"/>
<protein>
    <submittedName>
        <fullName evidence="1">Uncharacterized protein</fullName>
    </submittedName>
</protein>
<gene>
    <name evidence="1" type="ORF">DEO72_LG2g5155</name>
</gene>
<reference evidence="1 2" key="1">
    <citation type="submission" date="2019-04" db="EMBL/GenBank/DDBJ databases">
        <title>An improved genome assembly and genetic linkage map for asparagus bean, Vigna unguiculata ssp. sesquipedialis.</title>
        <authorList>
            <person name="Xia Q."/>
            <person name="Zhang R."/>
            <person name="Dong Y."/>
        </authorList>
    </citation>
    <scope>NUCLEOTIDE SEQUENCE [LARGE SCALE GENOMIC DNA]</scope>
    <source>
        <tissue evidence="1">Leaf</tissue>
    </source>
</reference>
<evidence type="ECO:0000313" key="1">
    <source>
        <dbReference type="EMBL" id="QCD84797.1"/>
    </source>
</evidence>
<name>A0A4D6L8E2_VIGUN</name>
<sequence>MTVVKMGSGWNLDLMKIEWEVERCSSPTGEWVCSSIGREWEWECPEDLQLHSANDDDCGWEGNTCITRQVQKHTATNKYMPTYLAKWHAAYPNL</sequence>
<organism evidence="1 2">
    <name type="scientific">Vigna unguiculata</name>
    <name type="common">Cowpea</name>
    <dbReference type="NCBI Taxonomy" id="3917"/>
    <lineage>
        <taxon>Eukaryota</taxon>
        <taxon>Viridiplantae</taxon>
        <taxon>Streptophyta</taxon>
        <taxon>Embryophyta</taxon>
        <taxon>Tracheophyta</taxon>
        <taxon>Spermatophyta</taxon>
        <taxon>Magnoliopsida</taxon>
        <taxon>eudicotyledons</taxon>
        <taxon>Gunneridae</taxon>
        <taxon>Pentapetalae</taxon>
        <taxon>rosids</taxon>
        <taxon>fabids</taxon>
        <taxon>Fabales</taxon>
        <taxon>Fabaceae</taxon>
        <taxon>Papilionoideae</taxon>
        <taxon>50 kb inversion clade</taxon>
        <taxon>NPAAA clade</taxon>
        <taxon>indigoferoid/millettioid clade</taxon>
        <taxon>Phaseoleae</taxon>
        <taxon>Vigna</taxon>
    </lineage>
</organism>
<dbReference type="Proteomes" id="UP000501690">
    <property type="component" value="Linkage Group LG2"/>
</dbReference>
<dbReference type="EMBL" id="CP039346">
    <property type="protein sequence ID" value="QCD84797.1"/>
    <property type="molecule type" value="Genomic_DNA"/>
</dbReference>